<evidence type="ECO:0000259" key="1">
    <source>
        <dbReference type="Pfam" id="PF01370"/>
    </source>
</evidence>
<dbReference type="AlphaFoldDB" id="A0A2A4EWI5"/>
<dbReference type="InterPro" id="IPR001509">
    <property type="entry name" value="Epimerase_deHydtase"/>
</dbReference>
<evidence type="ECO:0000313" key="3">
    <source>
        <dbReference type="Proteomes" id="UP000218022"/>
    </source>
</evidence>
<dbReference type="SUPFAM" id="SSF51735">
    <property type="entry name" value="NAD(P)-binding Rossmann-fold domains"/>
    <property type="match status" value="1"/>
</dbReference>
<dbReference type="RefSeq" id="WP_096720349.1">
    <property type="nucleotide sequence ID" value="NZ_MTZV01000004.1"/>
</dbReference>
<dbReference type="PANTHER" id="PTHR43245">
    <property type="entry name" value="BIFUNCTIONAL POLYMYXIN RESISTANCE PROTEIN ARNA"/>
    <property type="match status" value="1"/>
</dbReference>
<name>A0A2A4EWI5_9BURK</name>
<proteinExistence type="predicted"/>
<dbReference type="CDD" id="cd05232">
    <property type="entry name" value="UDP_G4E_4_SDR_e"/>
    <property type="match status" value="1"/>
</dbReference>
<comment type="caution">
    <text evidence="2">The sequence shown here is derived from an EMBL/GenBank/DDBJ whole genome shotgun (WGS) entry which is preliminary data.</text>
</comment>
<dbReference type="OrthoDB" id="9801056at2"/>
<dbReference type="InterPro" id="IPR036291">
    <property type="entry name" value="NAD(P)-bd_dom_sf"/>
</dbReference>
<dbReference type="EMBL" id="MTZV01000004">
    <property type="protein sequence ID" value="PCE25215.1"/>
    <property type="molecule type" value="Genomic_DNA"/>
</dbReference>
<evidence type="ECO:0000313" key="2">
    <source>
        <dbReference type="EMBL" id="PCE25215.1"/>
    </source>
</evidence>
<dbReference type="Proteomes" id="UP000218022">
    <property type="component" value="Unassembled WGS sequence"/>
</dbReference>
<gene>
    <name evidence="2" type="ORF">BWP39_11870</name>
</gene>
<dbReference type="Pfam" id="PF01370">
    <property type="entry name" value="Epimerase"/>
    <property type="match status" value="1"/>
</dbReference>
<dbReference type="PANTHER" id="PTHR43245:SF58">
    <property type="entry name" value="BLL5923 PROTEIN"/>
    <property type="match status" value="1"/>
</dbReference>
<sequence length="318" mass="34652">MSHILVTGANGFVGRALSRVLIDEGFAVTGLVRHSGTCASGVQEWVDDSKDFAGLAKAWPNALKPDCVVHLAARVHVLRDEAADPDAAFRATNVEGALRVAEAACQRGVRRLVFVSSIKAVAETDTGHPLREDDPPLPQDAYGRSKLEAEQALVRYGNKTGLDVVIVRPPLVYGPEVRANFLRLLDAVWKGVPLPIASVRARRSLVYVDNLADGLMRCATDPRAAHQCFHVTDGIDPTVAELTRALGRHLQKPARLLPVPVSCMRVAGRITRRSPQVERLIGSLQVDSSLIRSVLGWEPRYSLDDGLAATARWYRSTH</sequence>
<reference evidence="2 3" key="1">
    <citation type="submission" date="2017-01" db="EMBL/GenBank/DDBJ databases">
        <title>Whole-Genome Shotgun Sequencing of Two beta-Proteobacterial Species in Search of the Bulgecin Biosynthetic Cluster.</title>
        <authorList>
            <person name="Horsman M.E."/>
            <person name="Marous D.R."/>
            <person name="Li R."/>
            <person name="Oliver R.A."/>
            <person name="Byun B."/>
            <person name="Emrich S.J."/>
            <person name="Boggess B."/>
            <person name="Townsend C.A."/>
            <person name="Mobashery S."/>
        </authorList>
    </citation>
    <scope>NUCLEOTIDE SEQUENCE [LARGE SCALE GENOMIC DNA]</scope>
    <source>
        <strain evidence="2 3">ATCC 31363</strain>
    </source>
</reference>
<organism evidence="2 3">
    <name type="scientific">Paraburkholderia acidicola</name>
    <dbReference type="NCBI Taxonomy" id="1912599"/>
    <lineage>
        <taxon>Bacteria</taxon>
        <taxon>Pseudomonadati</taxon>
        <taxon>Pseudomonadota</taxon>
        <taxon>Betaproteobacteria</taxon>
        <taxon>Burkholderiales</taxon>
        <taxon>Burkholderiaceae</taxon>
        <taxon>Paraburkholderia</taxon>
    </lineage>
</organism>
<accession>A0A2A4EWI5</accession>
<dbReference type="Gene3D" id="3.40.50.720">
    <property type="entry name" value="NAD(P)-binding Rossmann-like Domain"/>
    <property type="match status" value="1"/>
</dbReference>
<feature type="domain" description="NAD-dependent epimerase/dehydratase" evidence="1">
    <location>
        <begin position="4"/>
        <end position="224"/>
    </location>
</feature>
<protein>
    <submittedName>
        <fullName evidence="2">NAD-dependent dehydratase</fullName>
    </submittedName>
</protein>
<dbReference type="InterPro" id="IPR050177">
    <property type="entry name" value="Lipid_A_modif_metabolic_enz"/>
</dbReference>